<dbReference type="InterPro" id="IPR006115">
    <property type="entry name" value="6PGDH_NADP-bd"/>
</dbReference>
<dbReference type="GO" id="GO:0008442">
    <property type="term" value="F:3-hydroxyisobutyrate dehydrogenase activity"/>
    <property type="evidence" value="ECO:0007669"/>
    <property type="project" value="UniProtKB-EC"/>
</dbReference>
<dbReference type="InterPro" id="IPR036291">
    <property type="entry name" value="NAD(P)-bd_dom_sf"/>
</dbReference>
<comment type="caution">
    <text evidence="9">The sequence shown here is derived from an EMBL/GenBank/DDBJ whole genome shotgun (WGS) entry which is preliminary data.</text>
</comment>
<evidence type="ECO:0000259" key="7">
    <source>
        <dbReference type="Pfam" id="PF03446"/>
    </source>
</evidence>
<evidence type="ECO:0000313" key="9">
    <source>
        <dbReference type="EMBL" id="TVU55830.1"/>
    </source>
</evidence>
<evidence type="ECO:0000256" key="5">
    <source>
        <dbReference type="PIRSR" id="PIRSR000103-1"/>
    </source>
</evidence>
<dbReference type="SUPFAM" id="SSF51735">
    <property type="entry name" value="NAD(P)-binding Rossmann-fold domains"/>
    <property type="match status" value="1"/>
</dbReference>
<dbReference type="PANTHER" id="PTHR22981">
    <property type="entry name" value="3-HYDROXYISOBUTYRATE DEHYDROGENASE-RELATED"/>
    <property type="match status" value="1"/>
</dbReference>
<evidence type="ECO:0000256" key="1">
    <source>
        <dbReference type="ARBA" id="ARBA00009080"/>
    </source>
</evidence>
<proteinExistence type="inferred from homology"/>
<feature type="domain" description="3-hydroxyisobutyrate dehydrogenase-like NAD-binding" evidence="8">
    <location>
        <begin position="162"/>
        <end position="287"/>
    </location>
</feature>
<dbReference type="AlphaFoldDB" id="A0A558GG29"/>
<dbReference type="FunFam" id="1.10.1040.10:FF:000006">
    <property type="entry name" value="3-hydroxyisobutyrate dehydrogenase"/>
    <property type="match status" value="1"/>
</dbReference>
<dbReference type="EMBL" id="VMTY01000069">
    <property type="protein sequence ID" value="TVU55830.1"/>
    <property type="molecule type" value="Genomic_DNA"/>
</dbReference>
<dbReference type="NCBIfam" id="TIGR01692">
    <property type="entry name" value="HIBADH"/>
    <property type="match status" value="1"/>
</dbReference>
<dbReference type="InterPro" id="IPR002204">
    <property type="entry name" value="3-OH-isobutyrate_DH-rel_CS"/>
</dbReference>
<comment type="pathway">
    <text evidence="6">Amino-acid degradation; L-valine degradation.</text>
</comment>
<evidence type="ECO:0000256" key="2">
    <source>
        <dbReference type="ARBA" id="ARBA00022456"/>
    </source>
</evidence>
<dbReference type="PANTHER" id="PTHR22981:SF7">
    <property type="entry name" value="3-HYDROXYISOBUTYRATE DEHYDROGENASE, MITOCHONDRIAL"/>
    <property type="match status" value="1"/>
</dbReference>
<keyword evidence="2 6" id="KW-0101">Branched-chain amino acid catabolism</keyword>
<evidence type="ECO:0000256" key="6">
    <source>
        <dbReference type="RuleBase" id="RU910714"/>
    </source>
</evidence>
<sequence>MTTIAFIGLGNMGGPMAVNLAKAGHEVRGFDVVEEARERAAEQGVTIIETAEEAAQGAEVVFTSLPNGGLVKQVIESVLAANEDAKTYVDVSTIAVAEARELSETVGKAGSAFLDAPVSGGIAGAAAGTLAFMVGGTAEDFAKVKPLLDIMGKSVTHCGDIGNGQAVKACNNMILAVQQIVLAEALVLGERLGLDHQAFYDVVSNATGNSWSLSVNAPVPDIVPSSPANNDFKPGFAAALMLKDLKLAMAAAEDTKTDTVLGRIAEEQYSSFVDEGHGGLDFSAIISEVRSKGTA</sequence>
<dbReference type="SUPFAM" id="SSF48179">
    <property type="entry name" value="6-phosphogluconate dehydrogenase C-terminal domain-like"/>
    <property type="match status" value="1"/>
</dbReference>
<dbReference type="Pfam" id="PF14833">
    <property type="entry name" value="NAD_binding_11"/>
    <property type="match status" value="1"/>
</dbReference>
<keyword evidence="3 6" id="KW-0560">Oxidoreductase</keyword>
<comment type="similarity">
    <text evidence="1 6">Belongs to the HIBADH-related family.</text>
</comment>
<gene>
    <name evidence="9" type="primary">mmsB</name>
    <name evidence="9" type="ORF">FQK23_12045</name>
</gene>
<evidence type="ECO:0000259" key="8">
    <source>
        <dbReference type="Pfam" id="PF14833"/>
    </source>
</evidence>
<dbReference type="Gene3D" id="1.10.1040.10">
    <property type="entry name" value="N-(1-d-carboxylethyl)-l-norvaline Dehydrogenase, domain 2"/>
    <property type="match status" value="1"/>
</dbReference>
<dbReference type="GO" id="GO:0006574">
    <property type="term" value="P:L-valine catabolic process"/>
    <property type="evidence" value="ECO:0007669"/>
    <property type="project" value="UniProtKB-UniPathway"/>
</dbReference>
<dbReference type="GO" id="GO:0050661">
    <property type="term" value="F:NADP binding"/>
    <property type="evidence" value="ECO:0007669"/>
    <property type="project" value="InterPro"/>
</dbReference>
<evidence type="ECO:0000256" key="3">
    <source>
        <dbReference type="ARBA" id="ARBA00023002"/>
    </source>
</evidence>
<dbReference type="Pfam" id="PF03446">
    <property type="entry name" value="NAD_binding_2"/>
    <property type="match status" value="1"/>
</dbReference>
<dbReference type="GO" id="GO:0051287">
    <property type="term" value="F:NAD binding"/>
    <property type="evidence" value="ECO:0007669"/>
    <property type="project" value="InterPro"/>
</dbReference>
<dbReference type="RefSeq" id="WP_070646226.1">
    <property type="nucleotide sequence ID" value="NZ_JBIPJZ010000031.1"/>
</dbReference>
<dbReference type="EC" id="1.1.1.31" evidence="6"/>
<dbReference type="InterPro" id="IPR011548">
    <property type="entry name" value="HIBADH"/>
</dbReference>
<organism evidence="9 10">
    <name type="scientific">Corynebacterium aurimucosum</name>
    <dbReference type="NCBI Taxonomy" id="169292"/>
    <lineage>
        <taxon>Bacteria</taxon>
        <taxon>Bacillati</taxon>
        <taxon>Actinomycetota</taxon>
        <taxon>Actinomycetes</taxon>
        <taxon>Mycobacteriales</taxon>
        <taxon>Corynebacteriaceae</taxon>
        <taxon>Corynebacterium</taxon>
    </lineage>
</organism>
<dbReference type="InterPro" id="IPR008927">
    <property type="entry name" value="6-PGluconate_DH-like_C_sf"/>
</dbReference>
<dbReference type="PROSITE" id="PS00895">
    <property type="entry name" value="3_HYDROXYISOBUT_DH"/>
    <property type="match status" value="1"/>
</dbReference>
<dbReference type="Gene3D" id="3.40.50.720">
    <property type="entry name" value="NAD(P)-binding Rossmann-like Domain"/>
    <property type="match status" value="1"/>
</dbReference>
<keyword evidence="4 6" id="KW-0520">NAD</keyword>
<dbReference type="InterPro" id="IPR013328">
    <property type="entry name" value="6PGD_dom2"/>
</dbReference>
<evidence type="ECO:0000313" key="10">
    <source>
        <dbReference type="Proteomes" id="UP000320531"/>
    </source>
</evidence>
<feature type="domain" description="6-phosphogluconate dehydrogenase NADP-binding" evidence="7">
    <location>
        <begin position="3"/>
        <end position="159"/>
    </location>
</feature>
<accession>A0A558GG29</accession>
<comment type="catalytic activity">
    <reaction evidence="6">
        <text>3-hydroxy-2-methylpropanoate + NAD(+) = 2-methyl-3-oxopropanoate + NADH + H(+)</text>
        <dbReference type="Rhea" id="RHEA:17681"/>
        <dbReference type="ChEBI" id="CHEBI:11805"/>
        <dbReference type="ChEBI" id="CHEBI:15378"/>
        <dbReference type="ChEBI" id="CHEBI:57540"/>
        <dbReference type="ChEBI" id="CHEBI:57700"/>
        <dbReference type="ChEBI" id="CHEBI:57945"/>
        <dbReference type="EC" id="1.1.1.31"/>
    </reaction>
</comment>
<reference evidence="9 10" key="1">
    <citation type="submission" date="2019-07" db="EMBL/GenBank/DDBJ databases">
        <title>Draft genome of C. aurimucosum strain 14-2523.</title>
        <authorList>
            <person name="Pacheco L.G.C."/>
            <person name="Aguiar E.R.G.R."/>
            <person name="Navas J."/>
            <person name="Santos C.S."/>
            <person name="Rocha D.J.P.G."/>
        </authorList>
    </citation>
    <scope>NUCLEOTIDE SEQUENCE [LARGE SCALE GENOMIC DNA]</scope>
    <source>
        <strain evidence="9 10">14-2523</strain>
    </source>
</reference>
<dbReference type="Proteomes" id="UP000320531">
    <property type="component" value="Unassembled WGS sequence"/>
</dbReference>
<name>A0A558GG29_9CORY</name>
<feature type="active site" evidence="5">
    <location>
        <position position="168"/>
    </location>
</feature>
<protein>
    <recommendedName>
        <fullName evidence="6">3-hydroxyisobutyrate dehydrogenase</fullName>
        <shortName evidence="6">HIBADH</shortName>
        <ecNumber evidence="6">1.1.1.31</ecNumber>
    </recommendedName>
</protein>
<dbReference type="PIRSF" id="PIRSF000103">
    <property type="entry name" value="HIBADH"/>
    <property type="match status" value="1"/>
</dbReference>
<dbReference type="InterPro" id="IPR029154">
    <property type="entry name" value="HIBADH-like_NADP-bd"/>
</dbReference>
<dbReference type="UniPathway" id="UPA00362"/>
<dbReference type="InterPro" id="IPR015815">
    <property type="entry name" value="HIBADH-related"/>
</dbReference>
<evidence type="ECO:0000256" key="4">
    <source>
        <dbReference type="ARBA" id="ARBA00023027"/>
    </source>
</evidence>